<dbReference type="Proteomes" id="UP000095751">
    <property type="component" value="Unassembled WGS sequence"/>
</dbReference>
<dbReference type="EMBL" id="KV784361">
    <property type="protein sequence ID" value="OEU13208.1"/>
    <property type="molecule type" value="Genomic_DNA"/>
</dbReference>
<evidence type="ECO:0000313" key="7">
    <source>
        <dbReference type="Proteomes" id="UP000095751"/>
    </source>
</evidence>
<dbReference type="OrthoDB" id="46362at2759"/>
<organism evidence="6 7">
    <name type="scientific">Fragilariopsis cylindrus CCMP1102</name>
    <dbReference type="NCBI Taxonomy" id="635003"/>
    <lineage>
        <taxon>Eukaryota</taxon>
        <taxon>Sar</taxon>
        <taxon>Stramenopiles</taxon>
        <taxon>Ochrophyta</taxon>
        <taxon>Bacillariophyta</taxon>
        <taxon>Bacillariophyceae</taxon>
        <taxon>Bacillariophycidae</taxon>
        <taxon>Bacillariales</taxon>
        <taxon>Bacillariaceae</taxon>
        <taxon>Fragilariopsis</taxon>
    </lineage>
</organism>
<evidence type="ECO:0000256" key="1">
    <source>
        <dbReference type="ARBA" id="ARBA00022603"/>
    </source>
</evidence>
<dbReference type="PROSITE" id="PS51683">
    <property type="entry name" value="SAM_OMT_II"/>
    <property type="match status" value="1"/>
</dbReference>
<evidence type="ECO:0000256" key="2">
    <source>
        <dbReference type="ARBA" id="ARBA00022679"/>
    </source>
</evidence>
<dbReference type="PANTHER" id="PTHR11746">
    <property type="entry name" value="O-METHYLTRANSFERASE"/>
    <property type="match status" value="1"/>
</dbReference>
<feature type="domain" description="O-methyltransferase C-terminal" evidence="5">
    <location>
        <begin position="129"/>
        <end position="349"/>
    </location>
</feature>
<name>A0A1E7F4V1_9STRA</name>
<dbReference type="InterPro" id="IPR001077">
    <property type="entry name" value="COMT_C"/>
</dbReference>
<feature type="region of interest" description="Disordered" evidence="4">
    <location>
        <begin position="1"/>
        <end position="20"/>
    </location>
</feature>
<evidence type="ECO:0000259" key="5">
    <source>
        <dbReference type="Pfam" id="PF00891"/>
    </source>
</evidence>
<sequence>MSSSSGGSNNNNNNNKSNKKIKKCNKDALLRTMRLLTTIDIVHEEEQHDDRASSTTTDDDDESSIIICFSLTKLGKCLRSRNSNKPSMASCIQHWMELPLWDSWLYLSDYIIEDDDDDDDDKNSDKKKNVLPFERANNGISSDYYYNENDHPESLKYANDFVKLIHEQEINAIVNWDYWSLHCRGKRLVDVGGHNGLLVTAIAQKEPTIDCYCLDLPEVISNSASSMKETTKQIIEQNNVTMVPGNVFDSHTIPSCDVILMKHFCDRCMWTDEETVQILKSCSSALAMDGDGDTGKIIIADAVLPDIGYNTQDAINDNEQQLTLYLDALYMLVGRERQRTKMEWEKLANLSNLNLISVHSTNVPSCSMIVMEKKEESGDKINK</sequence>
<gene>
    <name evidence="6" type="primary">O-MT_1</name>
    <name evidence="6" type="ORF">FRACYDRAFT_269725</name>
</gene>
<keyword evidence="3" id="KW-0949">S-adenosyl-L-methionine</keyword>
<dbReference type="GO" id="GO:0032259">
    <property type="term" value="P:methylation"/>
    <property type="evidence" value="ECO:0007669"/>
    <property type="project" value="UniProtKB-KW"/>
</dbReference>
<proteinExistence type="predicted"/>
<dbReference type="Gene3D" id="3.40.50.150">
    <property type="entry name" value="Vaccinia Virus protein VP39"/>
    <property type="match status" value="1"/>
</dbReference>
<dbReference type="InterPro" id="IPR029063">
    <property type="entry name" value="SAM-dependent_MTases_sf"/>
</dbReference>
<reference evidence="6 7" key="1">
    <citation type="submission" date="2016-09" db="EMBL/GenBank/DDBJ databases">
        <title>Extensive genetic diversity and differential bi-allelic expression allows diatom success in the polar Southern Ocean.</title>
        <authorList>
            <consortium name="DOE Joint Genome Institute"/>
            <person name="Mock T."/>
            <person name="Otillar R.P."/>
            <person name="Strauss J."/>
            <person name="Dupont C."/>
            <person name="Frickenhaus S."/>
            <person name="Maumus F."/>
            <person name="Mcmullan M."/>
            <person name="Sanges R."/>
            <person name="Schmutz J."/>
            <person name="Toseland A."/>
            <person name="Valas R."/>
            <person name="Veluchamy A."/>
            <person name="Ward B.J."/>
            <person name="Allen A."/>
            <person name="Barry K."/>
            <person name="Falciatore A."/>
            <person name="Ferrante M."/>
            <person name="Fortunato A.E."/>
            <person name="Gloeckner G."/>
            <person name="Gruber A."/>
            <person name="Hipkin R."/>
            <person name="Janech M."/>
            <person name="Kroth P."/>
            <person name="Leese F."/>
            <person name="Lindquist E."/>
            <person name="Lyon B.R."/>
            <person name="Martin J."/>
            <person name="Mayer C."/>
            <person name="Parker M."/>
            <person name="Quesneville H."/>
            <person name="Raymond J."/>
            <person name="Uhlig C."/>
            <person name="Valentin K.U."/>
            <person name="Worden A.Z."/>
            <person name="Armbrust E.V."/>
            <person name="Bowler C."/>
            <person name="Green B."/>
            <person name="Moulton V."/>
            <person name="Van Oosterhout C."/>
            <person name="Grigoriev I."/>
        </authorList>
    </citation>
    <scope>NUCLEOTIDE SEQUENCE [LARGE SCALE GENOMIC DNA]</scope>
    <source>
        <strain evidence="6 7">CCMP1102</strain>
    </source>
</reference>
<dbReference type="KEGG" id="fcy:FRACYDRAFT_269725"/>
<dbReference type="PIRSF" id="PIRSF005739">
    <property type="entry name" value="O-mtase"/>
    <property type="match status" value="1"/>
</dbReference>
<accession>A0A1E7F4V1</accession>
<dbReference type="SUPFAM" id="SSF53335">
    <property type="entry name" value="S-adenosyl-L-methionine-dependent methyltransferases"/>
    <property type="match status" value="1"/>
</dbReference>
<keyword evidence="7" id="KW-1185">Reference proteome</keyword>
<protein>
    <submittedName>
        <fullName evidence="6">O-methyltransferase</fullName>
    </submittedName>
</protein>
<dbReference type="GO" id="GO:0008171">
    <property type="term" value="F:O-methyltransferase activity"/>
    <property type="evidence" value="ECO:0007669"/>
    <property type="project" value="InterPro"/>
</dbReference>
<feature type="compositionally biased region" description="Low complexity" evidence="4">
    <location>
        <begin position="1"/>
        <end position="16"/>
    </location>
</feature>
<keyword evidence="2 6" id="KW-0808">Transferase</keyword>
<dbReference type="Pfam" id="PF00891">
    <property type="entry name" value="Methyltransf_2"/>
    <property type="match status" value="1"/>
</dbReference>
<evidence type="ECO:0000256" key="3">
    <source>
        <dbReference type="ARBA" id="ARBA00022691"/>
    </source>
</evidence>
<evidence type="ECO:0000313" key="6">
    <source>
        <dbReference type="EMBL" id="OEU13208.1"/>
    </source>
</evidence>
<keyword evidence="1 6" id="KW-0489">Methyltransferase</keyword>
<dbReference type="AlphaFoldDB" id="A0A1E7F4V1"/>
<dbReference type="InterPro" id="IPR016461">
    <property type="entry name" value="COMT-like"/>
</dbReference>
<dbReference type="InParanoid" id="A0A1E7F4V1"/>
<evidence type="ECO:0000256" key="4">
    <source>
        <dbReference type="SAM" id="MobiDB-lite"/>
    </source>
</evidence>